<keyword evidence="2" id="KW-0472">Membrane</keyword>
<feature type="compositionally biased region" description="Polar residues" evidence="1">
    <location>
        <begin position="198"/>
        <end position="207"/>
    </location>
</feature>
<dbReference type="PANTHER" id="PTHR24047">
    <property type="entry name" value="FI01909P-RELATED"/>
    <property type="match status" value="1"/>
</dbReference>
<gene>
    <name evidence="4" type="primary">106080483</name>
</gene>
<feature type="compositionally biased region" description="Low complexity" evidence="1">
    <location>
        <begin position="186"/>
        <end position="197"/>
    </location>
</feature>
<feature type="transmembrane region" description="Helical" evidence="2">
    <location>
        <begin position="320"/>
        <end position="341"/>
    </location>
</feature>
<dbReference type="VEuPathDB" id="VectorBase:SCAU014053"/>
<dbReference type="EnsemblMetazoa" id="SCAU014053-RB">
    <property type="protein sequence ID" value="SCAU014053-PB"/>
    <property type="gene ID" value="SCAU014053"/>
</dbReference>
<keyword evidence="2" id="KW-0812">Transmembrane</keyword>
<dbReference type="OrthoDB" id="409374at2759"/>
<proteinExistence type="predicted"/>
<dbReference type="KEGG" id="scac:106080483"/>
<reference evidence="4" key="2">
    <citation type="submission" date="2020-05" db="UniProtKB">
        <authorList>
            <consortium name="EnsemblMetazoa"/>
        </authorList>
    </citation>
    <scope>IDENTIFICATION</scope>
    <source>
        <strain evidence="4">USDA</strain>
    </source>
</reference>
<keyword evidence="5" id="KW-1185">Reference proteome</keyword>
<sequence>MNHLAAAFLIYLHIMDFGSASKPEPYCIHNITEYTYVNVTKTRQVVVQKPWYNKLGKTKTKLEEYTDTEARPHITPLRVCCEGYKMSELHLCEPQCVEGCPKNSKCVEPEVCKCLPGYFSSFSKEEGVKHYCEAICEKPCGENCQCIRPNECECASREKSSEEFSTPEIESETEISIDSGTEESDQLLSSEEPLESSTWNSVGSDSSDMSDNECPDDFVLYRGQCQPLKFAIDEIDCRVEPCADPQAICHDNGTCTCREGFRMLKKASQQPQLDGGEATTRQIVKSLCLTLEDYQLLMAIPPEDSITMQEVDETEATDGVAIFFIVLGVLTMTGALIFLGLRLARANSGRMEVEGKQLECAYDSRGCRISDAEKSVI</sequence>
<reference evidence="5" key="1">
    <citation type="submission" date="2015-05" db="EMBL/GenBank/DDBJ databases">
        <authorList>
            <person name="Wilson R.K."/>
            <person name="Warren W.C."/>
            <person name="Olafson P."/>
        </authorList>
    </citation>
    <scope>NUCLEOTIDE SEQUENCE [LARGE SCALE GENOMIC DNA]</scope>
    <source>
        <strain evidence="5">USDA</strain>
    </source>
</reference>
<evidence type="ECO:0000256" key="2">
    <source>
        <dbReference type="SAM" id="Phobius"/>
    </source>
</evidence>
<organism evidence="4 5">
    <name type="scientific">Stomoxys calcitrans</name>
    <name type="common">Stable fly</name>
    <name type="synonym">Conops calcitrans</name>
    <dbReference type="NCBI Taxonomy" id="35570"/>
    <lineage>
        <taxon>Eukaryota</taxon>
        <taxon>Metazoa</taxon>
        <taxon>Ecdysozoa</taxon>
        <taxon>Arthropoda</taxon>
        <taxon>Hexapoda</taxon>
        <taxon>Insecta</taxon>
        <taxon>Pterygota</taxon>
        <taxon>Neoptera</taxon>
        <taxon>Endopterygota</taxon>
        <taxon>Diptera</taxon>
        <taxon>Brachycera</taxon>
        <taxon>Muscomorpha</taxon>
        <taxon>Muscoidea</taxon>
        <taxon>Muscidae</taxon>
        <taxon>Stomoxys</taxon>
    </lineage>
</organism>
<evidence type="ECO:0008006" key="6">
    <source>
        <dbReference type="Google" id="ProtNLM"/>
    </source>
</evidence>
<dbReference type="AlphaFoldDB" id="A0A1I8Q5C4"/>
<dbReference type="Gene3D" id="2.10.25.10">
    <property type="entry name" value="Laminin"/>
    <property type="match status" value="1"/>
</dbReference>
<dbReference type="InterPro" id="IPR053255">
    <property type="entry name" value="EGF-like_domain"/>
</dbReference>
<dbReference type="EnsemblMetazoa" id="SCAU014053-RA">
    <property type="protein sequence ID" value="SCAU014053-PA"/>
    <property type="gene ID" value="SCAU014053"/>
</dbReference>
<name>A0A1I8Q5C4_STOCA</name>
<evidence type="ECO:0000313" key="4">
    <source>
        <dbReference type="EnsemblMetazoa" id="SCAU014053-PA"/>
    </source>
</evidence>
<evidence type="ECO:0000256" key="3">
    <source>
        <dbReference type="SAM" id="SignalP"/>
    </source>
</evidence>
<evidence type="ECO:0000256" key="1">
    <source>
        <dbReference type="SAM" id="MobiDB-lite"/>
    </source>
</evidence>
<feature type="region of interest" description="Disordered" evidence="1">
    <location>
        <begin position="163"/>
        <end position="211"/>
    </location>
</feature>
<feature type="chain" id="PRO_5014271854" description="EGF-like domain-containing protein" evidence="3">
    <location>
        <begin position="21"/>
        <end position="377"/>
    </location>
</feature>
<keyword evidence="3" id="KW-0732">Signal</keyword>
<accession>A0A1I8Q5C4</accession>
<keyword evidence="2" id="KW-1133">Transmembrane helix</keyword>
<dbReference type="PANTHER" id="PTHR24047:SF32">
    <property type="entry name" value="FI01909P-RELATED"/>
    <property type="match status" value="1"/>
</dbReference>
<evidence type="ECO:0000313" key="5">
    <source>
        <dbReference type="Proteomes" id="UP000095300"/>
    </source>
</evidence>
<dbReference type="Proteomes" id="UP000095300">
    <property type="component" value="Unassembled WGS sequence"/>
</dbReference>
<feature type="signal peptide" evidence="3">
    <location>
        <begin position="1"/>
        <end position="20"/>
    </location>
</feature>
<feature type="compositionally biased region" description="Acidic residues" evidence="1">
    <location>
        <begin position="169"/>
        <end position="185"/>
    </location>
</feature>
<dbReference type="STRING" id="35570.A0A1I8Q5C4"/>
<protein>
    <recommendedName>
        <fullName evidence="6">EGF-like domain-containing protein</fullName>
    </recommendedName>
</protein>